<dbReference type="GO" id="GO:0000166">
    <property type="term" value="F:nucleotide binding"/>
    <property type="evidence" value="ECO:0007669"/>
    <property type="project" value="UniProtKB-KW"/>
</dbReference>
<evidence type="ECO:0000256" key="5">
    <source>
        <dbReference type="ARBA" id="ARBA00022692"/>
    </source>
</evidence>
<dbReference type="InterPro" id="IPR036291">
    <property type="entry name" value="NAD(P)-bd_dom_sf"/>
</dbReference>
<dbReference type="PANTHER" id="PTHR43550:SF3">
    <property type="entry name" value="3-KETODIHYDROSPHINGOSINE REDUCTASE"/>
    <property type="match status" value="1"/>
</dbReference>
<evidence type="ECO:0000256" key="6">
    <source>
        <dbReference type="ARBA" id="ARBA00022741"/>
    </source>
</evidence>
<keyword evidence="19" id="KW-1185">Reference proteome</keyword>
<evidence type="ECO:0000256" key="2">
    <source>
        <dbReference type="ARBA" id="ARBA00004760"/>
    </source>
</evidence>
<proteinExistence type="inferred from homology"/>
<dbReference type="SUPFAM" id="SSF51735">
    <property type="entry name" value="NAD(P)-binding Rossmann-fold domains"/>
    <property type="match status" value="1"/>
</dbReference>
<dbReference type="STRING" id="1392250.A0A2I2FT19"/>
<dbReference type="RefSeq" id="XP_024699087.1">
    <property type="nucleotide sequence ID" value="XM_024847197.1"/>
</dbReference>
<accession>A0A2I2FT19</accession>
<evidence type="ECO:0000256" key="7">
    <source>
        <dbReference type="ARBA" id="ARBA00022824"/>
    </source>
</evidence>
<dbReference type="EMBL" id="MSFO01000010">
    <property type="protein sequence ID" value="PLB43785.1"/>
    <property type="molecule type" value="Genomic_DNA"/>
</dbReference>
<dbReference type="PANTHER" id="PTHR43550">
    <property type="entry name" value="3-KETODIHYDROSPHINGOSINE REDUCTASE"/>
    <property type="match status" value="1"/>
</dbReference>
<dbReference type="GO" id="GO:0005789">
    <property type="term" value="C:endoplasmic reticulum membrane"/>
    <property type="evidence" value="ECO:0007669"/>
    <property type="project" value="UniProtKB-SubCell"/>
</dbReference>
<keyword evidence="13 17" id="KW-0472">Membrane</keyword>
<dbReference type="GeneID" id="36554896"/>
<comment type="function">
    <text evidence="15">Catalyzes the reduction of 3'-oxosphinganine (3-ketodihydrosphingosine/KDS) to sphinganine (dihydrosphingosine/DHS), the second step of de novo sphingolipid biosynthesis.</text>
</comment>
<evidence type="ECO:0000313" key="18">
    <source>
        <dbReference type="EMBL" id="PLB43785.1"/>
    </source>
</evidence>
<dbReference type="InterPro" id="IPR002347">
    <property type="entry name" value="SDR_fam"/>
</dbReference>
<comment type="pathway">
    <text evidence="2">Lipid metabolism; sphingolipid metabolism.</text>
</comment>
<evidence type="ECO:0000256" key="17">
    <source>
        <dbReference type="SAM" id="Phobius"/>
    </source>
</evidence>
<dbReference type="GO" id="GO:0030148">
    <property type="term" value="P:sphingolipid biosynthetic process"/>
    <property type="evidence" value="ECO:0007669"/>
    <property type="project" value="InterPro"/>
</dbReference>
<comment type="similarity">
    <text evidence="4">Belongs to the short-chain dehydrogenases/reductases (SDR) family.</text>
</comment>
<dbReference type="CDD" id="cd08939">
    <property type="entry name" value="KDSR-like_SDR_c"/>
    <property type="match status" value="1"/>
</dbReference>
<evidence type="ECO:0000256" key="10">
    <source>
        <dbReference type="ARBA" id="ARBA00022989"/>
    </source>
</evidence>
<keyword evidence="6" id="KW-0547">Nucleotide-binding</keyword>
<organism evidence="18 19">
    <name type="scientific">Aspergillus steynii IBT 23096</name>
    <dbReference type="NCBI Taxonomy" id="1392250"/>
    <lineage>
        <taxon>Eukaryota</taxon>
        <taxon>Fungi</taxon>
        <taxon>Dikarya</taxon>
        <taxon>Ascomycota</taxon>
        <taxon>Pezizomycotina</taxon>
        <taxon>Eurotiomycetes</taxon>
        <taxon>Eurotiomycetidae</taxon>
        <taxon>Eurotiales</taxon>
        <taxon>Aspergillaceae</taxon>
        <taxon>Aspergillus</taxon>
        <taxon>Aspergillus subgen. Circumdati</taxon>
    </lineage>
</organism>
<evidence type="ECO:0000256" key="14">
    <source>
        <dbReference type="ARBA" id="ARBA00026112"/>
    </source>
</evidence>
<dbReference type="GO" id="GO:0047560">
    <property type="term" value="F:3-dehydrosphinganine reductase activity"/>
    <property type="evidence" value="ECO:0007669"/>
    <property type="project" value="UniProtKB-EC"/>
</dbReference>
<keyword evidence="12" id="KW-0443">Lipid metabolism</keyword>
<comment type="caution">
    <text evidence="18">The sequence shown here is derived from an EMBL/GenBank/DDBJ whole genome shotgun (WGS) entry which is preliminary data.</text>
</comment>
<dbReference type="FunFam" id="3.40.50.720:FF:000456">
    <property type="entry name" value="3-ketodihydrosphingosine reductase tsc10"/>
    <property type="match status" value="1"/>
</dbReference>
<dbReference type="GO" id="GO:0006666">
    <property type="term" value="P:3-keto-sphinganine metabolic process"/>
    <property type="evidence" value="ECO:0007669"/>
    <property type="project" value="InterPro"/>
</dbReference>
<comment type="subcellular location">
    <subcellularLocation>
        <location evidence="1">Endoplasmic reticulum membrane</location>
    </subcellularLocation>
</comment>
<keyword evidence="9" id="KW-0746">Sphingolipid metabolism</keyword>
<keyword evidence="5 17" id="KW-0812">Transmembrane</keyword>
<dbReference type="VEuPathDB" id="FungiDB:P170DRAFT_418107"/>
<keyword evidence="8" id="KW-0521">NADP</keyword>
<evidence type="ECO:0000256" key="3">
    <source>
        <dbReference type="ARBA" id="ARBA00004991"/>
    </source>
</evidence>
<comment type="catalytic activity">
    <reaction evidence="16">
        <text>sphinganine + NADP(+) = 3-oxosphinganine + NADPH + H(+)</text>
        <dbReference type="Rhea" id="RHEA:22640"/>
        <dbReference type="ChEBI" id="CHEBI:15378"/>
        <dbReference type="ChEBI" id="CHEBI:57783"/>
        <dbReference type="ChEBI" id="CHEBI:57817"/>
        <dbReference type="ChEBI" id="CHEBI:58299"/>
        <dbReference type="ChEBI" id="CHEBI:58349"/>
        <dbReference type="EC" id="1.1.1.102"/>
    </reaction>
    <physiologicalReaction direction="right-to-left" evidence="16">
        <dbReference type="Rhea" id="RHEA:22642"/>
    </physiologicalReaction>
</comment>
<dbReference type="PRINTS" id="PR00081">
    <property type="entry name" value="GDHRDH"/>
</dbReference>
<evidence type="ECO:0000256" key="13">
    <source>
        <dbReference type="ARBA" id="ARBA00023136"/>
    </source>
</evidence>
<evidence type="ECO:0000313" key="19">
    <source>
        <dbReference type="Proteomes" id="UP000234275"/>
    </source>
</evidence>
<evidence type="ECO:0000256" key="12">
    <source>
        <dbReference type="ARBA" id="ARBA00023098"/>
    </source>
</evidence>
<reference evidence="18 19" key="1">
    <citation type="submission" date="2016-12" db="EMBL/GenBank/DDBJ databases">
        <title>The genomes of Aspergillus section Nigri reveals drivers in fungal speciation.</title>
        <authorList>
            <consortium name="DOE Joint Genome Institute"/>
            <person name="Vesth T.C."/>
            <person name="Nybo J."/>
            <person name="Theobald S."/>
            <person name="Brandl J."/>
            <person name="Frisvad J.C."/>
            <person name="Nielsen K.F."/>
            <person name="Lyhne E.K."/>
            <person name="Kogle M.E."/>
            <person name="Kuo A."/>
            <person name="Riley R."/>
            <person name="Clum A."/>
            <person name="Nolan M."/>
            <person name="Lipzen A."/>
            <person name="Salamov A."/>
            <person name="Henrissat B."/>
            <person name="Wiebenga A."/>
            <person name="De Vries R.P."/>
            <person name="Grigoriev I.V."/>
            <person name="Mortensen U.H."/>
            <person name="Andersen M.R."/>
            <person name="Baker S.E."/>
        </authorList>
    </citation>
    <scope>NUCLEOTIDE SEQUENCE [LARGE SCALE GENOMIC DNA]</scope>
    <source>
        <strain evidence="18 19">IBT 23096</strain>
    </source>
</reference>
<comment type="pathway">
    <text evidence="3">Sphingolipid metabolism.</text>
</comment>
<evidence type="ECO:0000256" key="8">
    <source>
        <dbReference type="ARBA" id="ARBA00022857"/>
    </source>
</evidence>
<feature type="transmembrane region" description="Helical" evidence="17">
    <location>
        <begin position="12"/>
        <end position="31"/>
    </location>
</feature>
<dbReference type="Pfam" id="PF00106">
    <property type="entry name" value="adh_short"/>
    <property type="match status" value="1"/>
</dbReference>
<evidence type="ECO:0000256" key="11">
    <source>
        <dbReference type="ARBA" id="ARBA00023002"/>
    </source>
</evidence>
<dbReference type="Proteomes" id="UP000234275">
    <property type="component" value="Unassembled WGS sequence"/>
</dbReference>
<evidence type="ECO:0000256" key="15">
    <source>
        <dbReference type="ARBA" id="ARBA00044737"/>
    </source>
</evidence>
<keyword evidence="7" id="KW-0256">Endoplasmic reticulum</keyword>
<evidence type="ECO:0000256" key="4">
    <source>
        <dbReference type="ARBA" id="ARBA00006484"/>
    </source>
</evidence>
<dbReference type="OrthoDB" id="10267115at2759"/>
<evidence type="ECO:0000256" key="9">
    <source>
        <dbReference type="ARBA" id="ARBA00022919"/>
    </source>
</evidence>
<keyword evidence="11" id="KW-0560">Oxidoreductase</keyword>
<name>A0A2I2FT19_9EURO</name>
<evidence type="ECO:0000256" key="16">
    <source>
        <dbReference type="ARBA" id="ARBA00048930"/>
    </source>
</evidence>
<evidence type="ECO:0000256" key="1">
    <source>
        <dbReference type="ARBA" id="ARBA00004586"/>
    </source>
</evidence>
<gene>
    <name evidence="18" type="ORF">P170DRAFT_418107</name>
</gene>
<dbReference type="EC" id="1.1.1.102" evidence="14"/>
<protein>
    <recommendedName>
        <fullName evidence="14">3-dehydrosphinganine reductase</fullName>
        <ecNumber evidence="14">1.1.1.102</ecNumber>
    </recommendedName>
</protein>
<dbReference type="Gene3D" id="3.40.50.720">
    <property type="entry name" value="NAD(P)-binding Rossmann-like Domain"/>
    <property type="match status" value="1"/>
</dbReference>
<dbReference type="AlphaFoldDB" id="A0A2I2FT19"/>
<dbReference type="InterPro" id="IPR045022">
    <property type="entry name" value="KDSR-like"/>
</dbReference>
<sequence length="369" mass="40697">MHQTLSFYLHDLSPTQLGISVVLFGFFVYTATKMLGFGTRNEFVVDGRTIVITGGSEGMGKATASLLAEKGANVVLVARTTAKLQESMEVVKGSAADIKKQRFHFISADLTNPAECERMIEEVTEWNGGLPPDVVWCCAGYCNPGFFIDTPVQTLRDQMDTVYWTAANTAHAVLKKWLKPVGPSQQQALPRRHLIFTCSTLAFVPIAGYAPYSPAKAAIRSLSDTLSQEIEMYNGSRITKTRCEATPADVKIHTIFPMGILSPGFDKEQRLKPELTKQLEAADKPQSPKEVARISIEALERGEYLITTMFVGHVMKGSALGGSPRNYAIRDTLTSWLSSLAFLQVTPDLRRQAWNWGVKYGLPAAKEKE</sequence>
<keyword evidence="10 17" id="KW-1133">Transmembrane helix</keyword>